<dbReference type="Proteomes" id="UP000000600">
    <property type="component" value="Unassembled WGS sequence"/>
</dbReference>
<dbReference type="FunFam" id="3.40.50.1820:FF:000253">
    <property type="entry name" value="Carboxypeptidase"/>
    <property type="match status" value="1"/>
</dbReference>
<dbReference type="RefSeq" id="XP_001457845.1">
    <property type="nucleotide sequence ID" value="XM_001457808.1"/>
</dbReference>
<dbReference type="InterPro" id="IPR001563">
    <property type="entry name" value="Peptidase_S10"/>
</dbReference>
<dbReference type="GeneID" id="5043630"/>
<feature type="chain" id="PRO_5002624257" description="Carboxypeptidase" evidence="2">
    <location>
        <begin position="18"/>
        <end position="482"/>
    </location>
</feature>
<keyword evidence="2" id="KW-0732">Signal</keyword>
<dbReference type="Gene3D" id="3.40.50.1820">
    <property type="entry name" value="alpha/beta hydrolase"/>
    <property type="match status" value="1"/>
</dbReference>
<dbReference type="ESTHER" id="parte-a0e581">
    <property type="family name" value="Carboxypeptidase_S10"/>
</dbReference>
<keyword evidence="4" id="KW-1185">Reference proteome</keyword>
<dbReference type="GO" id="GO:0006508">
    <property type="term" value="P:proteolysis"/>
    <property type="evidence" value="ECO:0007669"/>
    <property type="project" value="InterPro"/>
</dbReference>
<dbReference type="OMA" id="WATQYGN"/>
<dbReference type="Pfam" id="PF00450">
    <property type="entry name" value="Peptidase_S10"/>
    <property type="match status" value="1"/>
</dbReference>
<accession>A0E581</accession>
<gene>
    <name evidence="3" type="ORF">GSPATT00023625001</name>
</gene>
<dbReference type="eggNOG" id="KOG1282">
    <property type="taxonomic scope" value="Eukaryota"/>
</dbReference>
<protein>
    <recommendedName>
        <fullName evidence="5">Carboxypeptidase</fullName>
    </recommendedName>
</protein>
<dbReference type="OrthoDB" id="443318at2759"/>
<sequence length="482" mass="54187">MILSLLYFIGFATAAPAEDLVDGSTWAKFKIPYSGKMYSGYLPIDEAGEKQFHYFAFPAFSLAGPLKATFPLILWLNGGPGCSSLYGAMVENGPFTVELGTNNFKQNLFTWLNFANMFYLESPAGVGFSFGNTTSSDESTAKDNLKAVLEFFKKFPEYKSIDFYIAGESWAGVYIPTLANEIIDYNAKAATGDKIRLIGLMIGNGCTDPTECTPLAFQFPVHIYKFLHGHGFISEKLNDKIENMTSYCHMKTIPECIQIQGEVIGQIYGAEYHFSINNLSDLYINPYNIYGKCYQIPFKNLKGEQEKEKRFKLNPMQDGAVGELNKCSEAEALLLYLNNAAFRKALHIREDAGYWNDCAKLDYRPDPRGTYYLYPKLLKSGLRILKFSGDVDAVVPITGTLYWIDKLQKELNLPTIEEWRPWFIPGEKGTEPQNAGNVWEIDGLTFVSVRHAGHMVPMDQPEAASIMASHFVFEIPFPSDIL</sequence>
<evidence type="ECO:0000256" key="1">
    <source>
        <dbReference type="ARBA" id="ARBA00009431"/>
    </source>
</evidence>
<organism evidence="3 4">
    <name type="scientific">Paramecium tetraurelia</name>
    <dbReference type="NCBI Taxonomy" id="5888"/>
    <lineage>
        <taxon>Eukaryota</taxon>
        <taxon>Sar</taxon>
        <taxon>Alveolata</taxon>
        <taxon>Ciliophora</taxon>
        <taxon>Intramacronucleata</taxon>
        <taxon>Oligohymenophorea</taxon>
        <taxon>Peniculida</taxon>
        <taxon>Parameciidae</taxon>
        <taxon>Paramecium</taxon>
    </lineage>
</organism>
<comment type="similarity">
    <text evidence="1">Belongs to the peptidase S10 family.</text>
</comment>
<evidence type="ECO:0000313" key="4">
    <source>
        <dbReference type="Proteomes" id="UP000000600"/>
    </source>
</evidence>
<dbReference type="SUPFAM" id="SSF53474">
    <property type="entry name" value="alpha/beta-Hydrolases"/>
    <property type="match status" value="1"/>
</dbReference>
<dbReference type="HOGENOM" id="CLU_008523_12_3_1"/>
<dbReference type="PANTHER" id="PTHR11802">
    <property type="entry name" value="SERINE PROTEASE FAMILY S10 SERINE CARBOXYPEPTIDASE"/>
    <property type="match status" value="1"/>
</dbReference>
<name>A0E581_PARTE</name>
<dbReference type="InParanoid" id="A0E581"/>
<reference evidence="3 4" key="1">
    <citation type="journal article" date="2006" name="Nature">
        <title>Global trends of whole-genome duplications revealed by the ciliate Paramecium tetraurelia.</title>
        <authorList>
            <consortium name="Genoscope"/>
            <person name="Aury J.-M."/>
            <person name="Jaillon O."/>
            <person name="Duret L."/>
            <person name="Noel B."/>
            <person name="Jubin C."/>
            <person name="Porcel B.M."/>
            <person name="Segurens B."/>
            <person name="Daubin V."/>
            <person name="Anthouard V."/>
            <person name="Aiach N."/>
            <person name="Arnaiz O."/>
            <person name="Billaut A."/>
            <person name="Beisson J."/>
            <person name="Blanc I."/>
            <person name="Bouhouche K."/>
            <person name="Camara F."/>
            <person name="Duharcourt S."/>
            <person name="Guigo R."/>
            <person name="Gogendeau D."/>
            <person name="Katinka M."/>
            <person name="Keller A.-M."/>
            <person name="Kissmehl R."/>
            <person name="Klotz C."/>
            <person name="Koll F."/>
            <person name="Le Moue A."/>
            <person name="Lepere C."/>
            <person name="Malinsky S."/>
            <person name="Nowacki M."/>
            <person name="Nowak J.K."/>
            <person name="Plattner H."/>
            <person name="Poulain J."/>
            <person name="Ruiz F."/>
            <person name="Serrano V."/>
            <person name="Zagulski M."/>
            <person name="Dessen P."/>
            <person name="Betermier M."/>
            <person name="Weissenbach J."/>
            <person name="Scarpelli C."/>
            <person name="Schachter V."/>
            <person name="Sperling L."/>
            <person name="Meyer E."/>
            <person name="Cohen J."/>
            <person name="Wincker P."/>
        </authorList>
    </citation>
    <scope>NUCLEOTIDE SEQUENCE [LARGE SCALE GENOMIC DNA]</scope>
    <source>
        <strain evidence="3 4">Stock d4-2</strain>
    </source>
</reference>
<dbReference type="GO" id="GO:0004185">
    <property type="term" value="F:serine-type carboxypeptidase activity"/>
    <property type="evidence" value="ECO:0000318"/>
    <property type="project" value="GO_Central"/>
</dbReference>
<evidence type="ECO:0008006" key="5">
    <source>
        <dbReference type="Google" id="ProtNLM"/>
    </source>
</evidence>
<dbReference type="PANTHER" id="PTHR11802:SF201">
    <property type="entry name" value="CARBOXYPEPTIDASE"/>
    <property type="match status" value="1"/>
</dbReference>
<dbReference type="AlphaFoldDB" id="A0E581"/>
<dbReference type="EMBL" id="CT868659">
    <property type="protein sequence ID" value="CAK90448.1"/>
    <property type="molecule type" value="Genomic_DNA"/>
</dbReference>
<feature type="signal peptide" evidence="2">
    <location>
        <begin position="1"/>
        <end position="17"/>
    </location>
</feature>
<evidence type="ECO:0000313" key="3">
    <source>
        <dbReference type="EMBL" id="CAK90448.1"/>
    </source>
</evidence>
<dbReference type="InterPro" id="IPR029058">
    <property type="entry name" value="AB_hydrolase_fold"/>
</dbReference>
<dbReference type="PRINTS" id="PR00724">
    <property type="entry name" value="CRBOXYPTASEC"/>
</dbReference>
<evidence type="ECO:0000256" key="2">
    <source>
        <dbReference type="SAM" id="SignalP"/>
    </source>
</evidence>
<proteinExistence type="inferred from homology"/>
<dbReference type="KEGG" id="ptm:GSPATT00023625001"/>